<dbReference type="InterPro" id="IPR005824">
    <property type="entry name" value="KOW"/>
</dbReference>
<keyword evidence="4" id="KW-1185">Reference proteome</keyword>
<dbReference type="SMART" id="SM00739">
    <property type="entry name" value="KOW"/>
    <property type="match status" value="1"/>
</dbReference>
<sequence>MVSETAGFGAAETDADMIHQEPRNDPFFGVTRSVRSKCHTNAEGLKAQGSTATPLAPHAPTTKPRDNAAAASTTAHAPLPPEKGKCFKIRLPFINLASGLSIYSDVELWRAGRGGWILTPIPVSGRVNKPLRTRPDHRKPPFADVRSDVGKPCFPWSAKGRSDAEPTPTSSSTDVDGLQPMRYLLSGRIEEGYPESVGPRTLSAERGSLLNLFWRGTTGGLTPIPTLRERPSGRPPKRPRPPALARASEKRHIPVSIPVLTPCPPPTILERHLAQLQLVLYTHTASLPPLLGARAPTTREHCAPSTRFSEVDGWLVCSCVYSTPRVGNASSPRSLTSTLSDKEFLDDEPVHDFHRPPSFRPVADDTDDGDELRALAQHYEDEAAREVAREVALPQQARPAAPRPAMPLAAGTWIRYRNRLSFLVSSKEVLQVVDGKIKEVAVAQELTNATLTVIPTRDHTDPFRQTISHPSMAKATFTGVCPALTAGDRVVIVSRDLKHRTGATYILSIRESLRDNKRVRVAHVSEVDSRQQVTKFDVEIHDRVCVVSGLLHRGLSGRVTDLSDGVVSATDGTRQSTVDVRHVARDLRCGDLVRVSRGNFVGRVGLILEVLSRGLLEIWDLTSAPASQGEHTQSSAKDSENSRAEIGEAQAQTLRLRARDVEFADYGLTAYSTAYTRTSEVGPHQRQTILDQQILDNARQEGENLRLGLQDYNAFSADLHDEKTREEVRNSYMFQIAKAAQPFLVNIHERDQLLKEAELKLAHTGRRFEGFEVFVSGQNKYKGFRGMVIGDHDTAERVRRLKRRRRHTDDVRDTKGIEVTIRHESSNSTINVAVEDVRHIHTRMTLSQVRYLPKALLQRESDKALAKPKEVDDVYLPDPSTLEPAKQVDYPNPDMPLVGESTGEWAFAPEFQHVRIDVQVVGVRFIAGASTKIRELEGKKGYLLAVNGVERVVNNKIVVRGVGKNGLPVNVPQACVTPLRVDDDGRRLNEVQLRVVVIGPDVTGGTREKGKYGFTVPASSTPRVVEVQFPDTLRTPFPYASLCLAKNVGLHLHDHHFEATPVPAN</sequence>
<reference evidence="3" key="1">
    <citation type="submission" date="2023-03" db="EMBL/GenBank/DDBJ databases">
        <title>Massive genome expansion in bonnet fungi (Mycena s.s.) driven by repeated elements and novel gene families across ecological guilds.</title>
        <authorList>
            <consortium name="Lawrence Berkeley National Laboratory"/>
            <person name="Harder C.B."/>
            <person name="Miyauchi S."/>
            <person name="Viragh M."/>
            <person name="Kuo A."/>
            <person name="Thoen E."/>
            <person name="Andreopoulos B."/>
            <person name="Lu D."/>
            <person name="Skrede I."/>
            <person name="Drula E."/>
            <person name="Henrissat B."/>
            <person name="Morin E."/>
            <person name="Kohler A."/>
            <person name="Barry K."/>
            <person name="LaButti K."/>
            <person name="Morin E."/>
            <person name="Salamov A."/>
            <person name="Lipzen A."/>
            <person name="Mereny Z."/>
            <person name="Hegedus B."/>
            <person name="Baldrian P."/>
            <person name="Stursova M."/>
            <person name="Weitz H."/>
            <person name="Taylor A."/>
            <person name="Grigoriev I.V."/>
            <person name="Nagy L.G."/>
            <person name="Martin F."/>
            <person name="Kauserud H."/>
        </authorList>
    </citation>
    <scope>NUCLEOTIDE SEQUENCE</scope>
    <source>
        <strain evidence="3">CBHHK200</strain>
    </source>
</reference>
<dbReference type="EMBL" id="JARJCM010000258">
    <property type="protein sequence ID" value="KAJ7020570.1"/>
    <property type="molecule type" value="Genomic_DNA"/>
</dbReference>
<protein>
    <recommendedName>
        <fullName evidence="2">KOW domain-containing protein</fullName>
    </recommendedName>
</protein>
<dbReference type="Proteomes" id="UP001218188">
    <property type="component" value="Unassembled WGS sequence"/>
</dbReference>
<organism evidence="3 4">
    <name type="scientific">Mycena alexandri</name>
    <dbReference type="NCBI Taxonomy" id="1745969"/>
    <lineage>
        <taxon>Eukaryota</taxon>
        <taxon>Fungi</taxon>
        <taxon>Dikarya</taxon>
        <taxon>Basidiomycota</taxon>
        <taxon>Agaricomycotina</taxon>
        <taxon>Agaricomycetes</taxon>
        <taxon>Agaricomycetidae</taxon>
        <taxon>Agaricales</taxon>
        <taxon>Marasmiineae</taxon>
        <taxon>Mycenaceae</taxon>
        <taxon>Mycena</taxon>
    </lineage>
</organism>
<comment type="caution">
    <text evidence="3">The sequence shown here is derived from an EMBL/GenBank/DDBJ whole genome shotgun (WGS) entry which is preliminary data.</text>
</comment>
<accession>A0AAD6WPR5</accession>
<feature type="region of interest" description="Disordered" evidence="1">
    <location>
        <begin position="46"/>
        <end position="79"/>
    </location>
</feature>
<evidence type="ECO:0000313" key="4">
    <source>
        <dbReference type="Proteomes" id="UP001218188"/>
    </source>
</evidence>
<feature type="domain" description="KOW" evidence="2">
    <location>
        <begin position="586"/>
        <end position="613"/>
    </location>
</feature>
<evidence type="ECO:0000256" key="1">
    <source>
        <dbReference type="SAM" id="MobiDB-lite"/>
    </source>
</evidence>
<feature type="region of interest" description="Disordered" evidence="1">
    <location>
        <begin position="129"/>
        <end position="177"/>
    </location>
</feature>
<feature type="compositionally biased region" description="Low complexity" evidence="1">
    <location>
        <begin position="51"/>
        <end position="77"/>
    </location>
</feature>
<feature type="compositionally biased region" description="Basic and acidic residues" evidence="1">
    <location>
        <begin position="138"/>
        <end position="149"/>
    </location>
</feature>
<evidence type="ECO:0000313" key="3">
    <source>
        <dbReference type="EMBL" id="KAJ7020570.1"/>
    </source>
</evidence>
<proteinExistence type="predicted"/>
<feature type="region of interest" description="Disordered" evidence="1">
    <location>
        <begin position="221"/>
        <end position="249"/>
    </location>
</feature>
<gene>
    <name evidence="3" type="ORF">C8F04DRAFT_1317244</name>
</gene>
<name>A0AAD6WPR5_9AGAR</name>
<dbReference type="AlphaFoldDB" id="A0AAD6WPR5"/>
<evidence type="ECO:0000259" key="2">
    <source>
        <dbReference type="SMART" id="SM00739"/>
    </source>
</evidence>